<sequence length="414" mass="45340">MTSDPSPTPPEERILGLDVLRGFALLGILIINIRVFAMPFTTLNNPTVYASATPYGEFAGVNYLVWLVGHIAAERKFITLFTVMFGAGIILFTQGKDASEVLRLHYRRTGFLLVAGLAHAYLLWYGDILVPYALCGLVVVFVRDWEAKQLARTGLVLVAVPSLLYIMSGLSPGSTQAVAAQWAPAEARLLAEVETYRSGWLAQLDHRVPTAFAQQTSGFISVVFWRTSGLMLAGMALFKWGVLTNERSTAFYRRLLAGGLLGGLGVTLAGVWYTETVDWAAREALFFGTQFNYWGSLLLAGAYIAGVMLLCRRFGGGVVTTALSAVGRTAFSNYLLQTLIATSIFYGHGLGLFGSVTRIEQAGIVVAIWTGQIILSVLWLRYVRFGPAEWLWRAVTYGRRPPLRNDRSTDAAGD</sequence>
<feature type="transmembrane region" description="Helical" evidence="1">
    <location>
        <begin position="331"/>
        <end position="350"/>
    </location>
</feature>
<organism evidence="3 4">
    <name type="scientific">Halonotius pteroides</name>
    <dbReference type="NCBI Taxonomy" id="268735"/>
    <lineage>
        <taxon>Archaea</taxon>
        <taxon>Methanobacteriati</taxon>
        <taxon>Methanobacteriota</taxon>
        <taxon>Stenosarchaea group</taxon>
        <taxon>Halobacteria</taxon>
        <taxon>Halobacteriales</taxon>
        <taxon>Haloferacaceae</taxon>
        <taxon>Halonotius</taxon>
    </lineage>
</organism>
<keyword evidence="4" id="KW-1185">Reference proteome</keyword>
<dbReference type="Proteomes" id="UP000281564">
    <property type="component" value="Unassembled WGS sequence"/>
</dbReference>
<evidence type="ECO:0000313" key="4">
    <source>
        <dbReference type="Proteomes" id="UP000281564"/>
    </source>
</evidence>
<proteinExistence type="predicted"/>
<feature type="transmembrane region" description="Helical" evidence="1">
    <location>
        <begin position="122"/>
        <end position="142"/>
    </location>
</feature>
<dbReference type="OrthoDB" id="268997at2157"/>
<dbReference type="RefSeq" id="WP_120085083.1">
    <property type="nucleotide sequence ID" value="NZ_QMDW01000013.1"/>
</dbReference>
<feature type="transmembrane region" description="Helical" evidence="1">
    <location>
        <begin position="223"/>
        <end position="243"/>
    </location>
</feature>
<feature type="transmembrane region" description="Helical" evidence="1">
    <location>
        <begin position="149"/>
        <end position="167"/>
    </location>
</feature>
<evidence type="ECO:0000256" key="1">
    <source>
        <dbReference type="SAM" id="Phobius"/>
    </source>
</evidence>
<reference evidence="3 4" key="1">
    <citation type="submission" date="2018-06" db="EMBL/GenBank/DDBJ databases">
        <title>Halonotius sp. F13-13 a new haloarchaeeon isolated from a solar saltern from Isla Cristina, Huelva, Spain.</title>
        <authorList>
            <person name="Duran-Viseras A."/>
            <person name="Sanchez-Porro C."/>
            <person name="Ventosa A."/>
        </authorList>
    </citation>
    <scope>NUCLEOTIDE SEQUENCE [LARGE SCALE GENOMIC DNA]</scope>
    <source>
        <strain evidence="3 4">CECT 7525</strain>
    </source>
</reference>
<protein>
    <recommendedName>
        <fullName evidence="2">DUF418 domain-containing protein</fullName>
    </recommendedName>
</protein>
<name>A0A3A6PYI1_9EURY</name>
<feature type="transmembrane region" description="Helical" evidence="1">
    <location>
        <begin position="293"/>
        <end position="311"/>
    </location>
</feature>
<feature type="transmembrane region" description="Helical" evidence="1">
    <location>
        <begin position="20"/>
        <end position="37"/>
    </location>
</feature>
<feature type="transmembrane region" description="Helical" evidence="1">
    <location>
        <begin position="77"/>
        <end position="95"/>
    </location>
</feature>
<accession>A0A3A6PYI1</accession>
<evidence type="ECO:0000313" key="3">
    <source>
        <dbReference type="EMBL" id="RJX49075.1"/>
    </source>
</evidence>
<keyword evidence="1" id="KW-1133">Transmembrane helix</keyword>
<comment type="caution">
    <text evidence="3">The sequence shown here is derived from an EMBL/GenBank/DDBJ whole genome shotgun (WGS) entry which is preliminary data.</text>
</comment>
<dbReference type="PANTHER" id="PTHR30590:SF2">
    <property type="entry name" value="INNER MEMBRANE PROTEIN"/>
    <property type="match status" value="1"/>
</dbReference>
<dbReference type="InterPro" id="IPR052529">
    <property type="entry name" value="Bact_Transport_Assoc"/>
</dbReference>
<feature type="transmembrane region" description="Helical" evidence="1">
    <location>
        <begin position="255"/>
        <end position="273"/>
    </location>
</feature>
<evidence type="ECO:0000259" key="2">
    <source>
        <dbReference type="Pfam" id="PF04235"/>
    </source>
</evidence>
<keyword evidence="1" id="KW-0472">Membrane</keyword>
<gene>
    <name evidence="3" type="ORF">DP106_10120</name>
</gene>
<dbReference type="InterPro" id="IPR007349">
    <property type="entry name" value="DUF418"/>
</dbReference>
<dbReference type="Pfam" id="PF04235">
    <property type="entry name" value="DUF418"/>
    <property type="match status" value="1"/>
</dbReference>
<dbReference type="AlphaFoldDB" id="A0A3A6PYI1"/>
<feature type="transmembrane region" description="Helical" evidence="1">
    <location>
        <begin position="362"/>
        <end position="383"/>
    </location>
</feature>
<keyword evidence="1" id="KW-0812">Transmembrane</keyword>
<dbReference type="PANTHER" id="PTHR30590">
    <property type="entry name" value="INNER MEMBRANE PROTEIN"/>
    <property type="match status" value="1"/>
</dbReference>
<dbReference type="EMBL" id="QMDW01000013">
    <property type="protein sequence ID" value="RJX49075.1"/>
    <property type="molecule type" value="Genomic_DNA"/>
</dbReference>
<feature type="domain" description="DUF418" evidence="2">
    <location>
        <begin position="237"/>
        <end position="398"/>
    </location>
</feature>